<sequence>MSRASSFLLTHTFVCDIITAHIRVSTNISGVKSMSDYIDILLTALEDELFPSLGKDYFLPLQQANDALTALSATLTDQQRALLDSYEDASAAAGSAYQDAYARRAFLLAREVYR</sequence>
<protein>
    <submittedName>
        <fullName evidence="1">Uncharacterized protein</fullName>
    </submittedName>
</protein>
<proteinExistence type="predicted"/>
<organism evidence="1">
    <name type="scientific">Podoviridae sp. ctIpM11</name>
    <dbReference type="NCBI Taxonomy" id="2825240"/>
    <lineage>
        <taxon>Viruses</taxon>
        <taxon>Duplodnaviria</taxon>
        <taxon>Heunggongvirae</taxon>
        <taxon>Uroviricota</taxon>
        <taxon>Caudoviricetes</taxon>
    </lineage>
</organism>
<accession>A0A8S5UUC8</accession>
<name>A0A8S5UUC8_9CAUD</name>
<reference evidence="1" key="1">
    <citation type="journal article" date="2021" name="Proc. Natl. Acad. Sci. U.S.A.">
        <title>A Catalog of Tens of Thousands of Viruses from Human Metagenomes Reveals Hidden Associations with Chronic Diseases.</title>
        <authorList>
            <person name="Tisza M.J."/>
            <person name="Buck C.B."/>
        </authorList>
    </citation>
    <scope>NUCLEOTIDE SEQUENCE</scope>
    <source>
        <strain evidence="1">CtIpM11</strain>
    </source>
</reference>
<dbReference type="EMBL" id="BK016142">
    <property type="protein sequence ID" value="DAF98087.1"/>
    <property type="molecule type" value="Genomic_DNA"/>
</dbReference>
<evidence type="ECO:0000313" key="1">
    <source>
        <dbReference type="EMBL" id="DAF98087.1"/>
    </source>
</evidence>